<dbReference type="Proteomes" id="UP000247702">
    <property type="component" value="Unassembled WGS sequence"/>
</dbReference>
<organism evidence="4 5">
    <name type="scientific">Rhizophagus clarus</name>
    <dbReference type="NCBI Taxonomy" id="94130"/>
    <lineage>
        <taxon>Eukaryota</taxon>
        <taxon>Fungi</taxon>
        <taxon>Fungi incertae sedis</taxon>
        <taxon>Mucoromycota</taxon>
        <taxon>Glomeromycotina</taxon>
        <taxon>Glomeromycetes</taxon>
        <taxon>Glomerales</taxon>
        <taxon>Glomeraceae</taxon>
        <taxon>Rhizophagus</taxon>
    </lineage>
</organism>
<dbReference type="PANTHER" id="PTHR11102">
    <property type="entry name" value="SEL-1-LIKE PROTEIN"/>
    <property type="match status" value="1"/>
</dbReference>
<reference evidence="4 5" key="1">
    <citation type="submission" date="2017-11" db="EMBL/GenBank/DDBJ databases">
        <title>The genome of Rhizophagus clarus HR1 reveals common genetic basis of auxotrophy among arbuscular mycorrhizal fungi.</title>
        <authorList>
            <person name="Kobayashi Y."/>
        </authorList>
    </citation>
    <scope>NUCLEOTIDE SEQUENCE [LARGE SCALE GENOMIC DNA]</scope>
    <source>
        <strain evidence="4 5">HR1</strain>
    </source>
</reference>
<dbReference type="GO" id="GO:0004672">
    <property type="term" value="F:protein kinase activity"/>
    <property type="evidence" value="ECO:0007669"/>
    <property type="project" value="InterPro"/>
</dbReference>
<dbReference type="SUPFAM" id="SSF56112">
    <property type="entry name" value="Protein kinase-like (PK-like)"/>
    <property type="match status" value="1"/>
</dbReference>
<dbReference type="InterPro" id="IPR011990">
    <property type="entry name" value="TPR-like_helical_dom_sf"/>
</dbReference>
<gene>
    <name evidence="4" type="ORF">RclHR1_08190004</name>
</gene>
<protein>
    <recommendedName>
        <fullName evidence="3">Protein kinase domain-containing protein</fullName>
    </recommendedName>
</protein>
<dbReference type="EMBL" id="BEXD01004225">
    <property type="protein sequence ID" value="GBC08528.1"/>
    <property type="molecule type" value="Genomic_DNA"/>
</dbReference>
<keyword evidence="2" id="KW-0812">Transmembrane</keyword>
<dbReference type="Gene3D" id="1.10.510.10">
    <property type="entry name" value="Transferase(Phosphotransferase) domain 1"/>
    <property type="match status" value="1"/>
</dbReference>
<dbReference type="Pfam" id="PF07714">
    <property type="entry name" value="PK_Tyr_Ser-Thr"/>
    <property type="match status" value="1"/>
</dbReference>
<evidence type="ECO:0000256" key="1">
    <source>
        <dbReference type="ARBA" id="ARBA00038101"/>
    </source>
</evidence>
<dbReference type="AlphaFoldDB" id="A0A2Z6RZK4"/>
<dbReference type="GO" id="GO:0005524">
    <property type="term" value="F:ATP binding"/>
    <property type="evidence" value="ECO:0007669"/>
    <property type="project" value="InterPro"/>
</dbReference>
<dbReference type="SUPFAM" id="SSF81901">
    <property type="entry name" value="HCP-like"/>
    <property type="match status" value="4"/>
</dbReference>
<comment type="similarity">
    <text evidence="1">Belongs to the sel-1 family.</text>
</comment>
<sequence length="915" mass="106627">MSITEIKRAIENNFITYYDNGEFKNKREIENSKSSFRKIFKANWNDNDTPFIVKSLDVKKFINELKMQKEVDFHVNILRIYGVSKLDNQYALILEYADSGSLYSYLKENFTKLEWDDKYCLALQLANAIECIHNEGIVHCNLHAQNVLIHKNTIKVADFGLSKRVNEVSNYPNKLLDFLPYLDPKNLNNIELESRFYIANFKSDIYSIGVLFWLLSSGRKPFYDKDTQYDISLAIDIVNGKREEIINGTPVEYSDIYTACWSDDPDERPSIQIVISCLQSIIDHSIESLINEIEKESLNNDFEYMMDDLSSYDISSNLMTDDDFTSNFTENNLLLDLTDLTDNVETIVDKLIDHLIRMHDELSYIPIDTKEIIDQNIQNLNKPLQNKISDWLIKNQISSKYIFFRGFLYYSGIIVKKNEDKAFGLFSKASKDNYSIAQIYLGGLYKDPRKTFYWYQKSAENGNKLAQFLLGKCYENGNGIEKDDSKAFEWYEKAAKNGNKIAQYNLGCFYEKGKGIRKDKNKAIEWYERSAKQDYSYAQFSLGYLYENGGKIDQDLEKAIYWYKKASKNGDKRAQYKLGYFYKKGKGMQKRDVNKAIEWYERSAKQEYSHAQYTLGYLYEQGKKIGQDLEKAIYSYEKAAKNGNKIAQYKLGLIYEKGEGTQKDINKAIQWYERSAKQEYNYAQCSLGCLYEDGEEVDQDLEKAIYWYKKAAINGSKIAQLHLGYFYEKGKGLQKDIDKAIEWYEKSAEQECSSAQCNLGYLYENGEGIDQDLEKAIYWYKRAAKNGHKAAHYYLGKFYQYGIGIEKDEAKAFEHYKVSSKKGYLGGIYMCGYCYENGIGTDIDKEKAIYLYEVAAENGNGDAQKRLELQSFYNGSENDRIELRDFLNPIYYSIILLYIIIKFFELILYVLNYNN</sequence>
<comment type="caution">
    <text evidence="4">The sequence shown here is derived from an EMBL/GenBank/DDBJ whole genome shotgun (WGS) entry which is preliminary data.</text>
</comment>
<dbReference type="InterPro" id="IPR050767">
    <property type="entry name" value="Sel1_AlgK"/>
</dbReference>
<dbReference type="InterPro" id="IPR011009">
    <property type="entry name" value="Kinase-like_dom_sf"/>
</dbReference>
<dbReference type="InterPro" id="IPR000719">
    <property type="entry name" value="Prot_kinase_dom"/>
</dbReference>
<keyword evidence="2" id="KW-0472">Membrane</keyword>
<keyword evidence="5" id="KW-1185">Reference proteome</keyword>
<dbReference type="Pfam" id="PF08238">
    <property type="entry name" value="Sel1"/>
    <property type="match status" value="13"/>
</dbReference>
<evidence type="ECO:0000256" key="2">
    <source>
        <dbReference type="SAM" id="Phobius"/>
    </source>
</evidence>
<evidence type="ECO:0000259" key="3">
    <source>
        <dbReference type="PROSITE" id="PS50011"/>
    </source>
</evidence>
<dbReference type="InterPro" id="IPR006597">
    <property type="entry name" value="Sel1-like"/>
</dbReference>
<proteinExistence type="inferred from homology"/>
<dbReference type="PANTHER" id="PTHR11102:SF160">
    <property type="entry name" value="ERAD-ASSOCIATED E3 UBIQUITIN-PROTEIN LIGASE COMPONENT HRD3"/>
    <property type="match status" value="1"/>
</dbReference>
<dbReference type="InterPro" id="IPR001245">
    <property type="entry name" value="Ser-Thr/Tyr_kinase_cat_dom"/>
</dbReference>
<evidence type="ECO:0000313" key="5">
    <source>
        <dbReference type="Proteomes" id="UP000247702"/>
    </source>
</evidence>
<name>A0A2Z6RZK4_9GLOM</name>
<feature type="transmembrane region" description="Helical" evidence="2">
    <location>
        <begin position="890"/>
        <end position="911"/>
    </location>
</feature>
<evidence type="ECO:0000313" key="4">
    <source>
        <dbReference type="EMBL" id="GBC08528.1"/>
    </source>
</evidence>
<feature type="domain" description="Protein kinase" evidence="3">
    <location>
        <begin position="12"/>
        <end position="282"/>
    </location>
</feature>
<dbReference type="PROSITE" id="PS50011">
    <property type="entry name" value="PROTEIN_KINASE_DOM"/>
    <property type="match status" value="1"/>
</dbReference>
<dbReference type="SMART" id="SM00671">
    <property type="entry name" value="SEL1"/>
    <property type="match status" value="13"/>
</dbReference>
<dbReference type="PRINTS" id="PR00109">
    <property type="entry name" value="TYRKINASE"/>
</dbReference>
<keyword evidence="2" id="KW-1133">Transmembrane helix</keyword>
<dbReference type="Gene3D" id="1.25.40.10">
    <property type="entry name" value="Tetratricopeptide repeat domain"/>
    <property type="match status" value="4"/>
</dbReference>
<accession>A0A2Z6RZK4</accession>
<dbReference type="STRING" id="94130.A0A2Z6RZK4"/>